<dbReference type="RefSeq" id="WP_279587008.1">
    <property type="nucleotide sequence ID" value="NZ_SOEC01000034.1"/>
</dbReference>
<evidence type="ECO:0000313" key="3">
    <source>
        <dbReference type="Proteomes" id="UP000294489"/>
    </source>
</evidence>
<dbReference type="Proteomes" id="UP000294489">
    <property type="component" value="Unassembled WGS sequence"/>
</dbReference>
<proteinExistence type="predicted"/>
<dbReference type="AlphaFoldDB" id="A0A4R8F7T7"/>
<gene>
    <name evidence="2" type="ORF">DFO67_1348</name>
</gene>
<sequence>MAGTPNRQCTGCGAVEGDVHAPDCTLVNALKAGWSRLEQSYPRQLGDIHIALQGQKFDTDKPLMSLLPPHAQLAVARVLTFGARKYAPDNWRRVDDLQRRYLDAALRHLNAVQRGETDDAESGEHHYAHAICCLMFMLEDALLAEANQ</sequence>
<dbReference type="EMBL" id="SOEC01000034">
    <property type="protein sequence ID" value="TDX21640.1"/>
    <property type="molecule type" value="Genomic_DNA"/>
</dbReference>
<comment type="caution">
    <text evidence="2">The sequence shown here is derived from an EMBL/GenBank/DDBJ whole genome shotgun (WGS) entry which is preliminary data.</text>
</comment>
<reference evidence="2 3" key="1">
    <citation type="submission" date="2019-03" db="EMBL/GenBank/DDBJ databases">
        <title>Freshwater and sediment microbial communities from various areas in North America, analyzing microbe dynamics in response to fracking.</title>
        <authorList>
            <person name="Lamendella R."/>
        </authorList>
    </citation>
    <scope>NUCLEOTIDE SEQUENCE [LARGE SCALE GENOMIC DNA]</scope>
    <source>
        <strain evidence="2 3">6_TX</strain>
    </source>
</reference>
<feature type="domain" description="dATP/dGTP diphosphohydrolase N-terminal" evidence="1">
    <location>
        <begin position="53"/>
        <end position="141"/>
    </location>
</feature>
<evidence type="ECO:0000313" key="2">
    <source>
        <dbReference type="EMBL" id="TDX21640.1"/>
    </source>
</evidence>
<name>A0A4R8F7T7_9GAMM</name>
<dbReference type="Pfam" id="PF18909">
    <property type="entry name" value="dGTP_diPhyd_N"/>
    <property type="match status" value="1"/>
</dbReference>
<evidence type="ECO:0000259" key="1">
    <source>
        <dbReference type="Pfam" id="PF18909"/>
    </source>
</evidence>
<accession>A0A4R8F7T7</accession>
<dbReference type="InterPro" id="IPR044038">
    <property type="entry name" value="dATP/dGTP_diPOhydrolase_N"/>
</dbReference>
<organism evidence="2 3">
    <name type="scientific">Modicisalibacter xianhensis</name>
    <dbReference type="NCBI Taxonomy" id="442341"/>
    <lineage>
        <taxon>Bacteria</taxon>
        <taxon>Pseudomonadati</taxon>
        <taxon>Pseudomonadota</taxon>
        <taxon>Gammaproteobacteria</taxon>
        <taxon>Oceanospirillales</taxon>
        <taxon>Halomonadaceae</taxon>
        <taxon>Modicisalibacter</taxon>
    </lineage>
</organism>
<protein>
    <recommendedName>
        <fullName evidence="1">dATP/dGTP diphosphohydrolase N-terminal domain-containing protein</fullName>
    </recommendedName>
</protein>